<sequence>MQSYLKALGLWESILSDADPALLVANPTLNQIRQHEEEKSKKPKDLLPVSVPTPSETFVGFPDRVDLWSKSTLIKVKV</sequence>
<gene>
    <name evidence="1" type="ORF">FNV43_RR24675</name>
</gene>
<reference evidence="1" key="1">
    <citation type="submission" date="2020-03" db="EMBL/GenBank/DDBJ databases">
        <title>A high-quality chromosome-level genome assembly of a woody plant with both climbing and erect habits, Rhamnella rubrinervis.</title>
        <authorList>
            <person name="Lu Z."/>
            <person name="Yang Y."/>
            <person name="Zhu X."/>
            <person name="Sun Y."/>
        </authorList>
    </citation>
    <scope>NUCLEOTIDE SEQUENCE</scope>
    <source>
        <strain evidence="1">BYM</strain>
        <tissue evidence="1">Leaf</tissue>
    </source>
</reference>
<dbReference type="EMBL" id="VOIH02000011">
    <property type="protein sequence ID" value="KAF3433573.1"/>
    <property type="molecule type" value="Genomic_DNA"/>
</dbReference>
<protein>
    <submittedName>
        <fullName evidence="1">Uncharacterized protein</fullName>
    </submittedName>
</protein>
<evidence type="ECO:0000313" key="1">
    <source>
        <dbReference type="EMBL" id="KAF3433573.1"/>
    </source>
</evidence>
<proteinExistence type="predicted"/>
<name>A0A8K0GQX5_9ROSA</name>
<dbReference type="OrthoDB" id="981249at2759"/>
<dbReference type="Proteomes" id="UP000796880">
    <property type="component" value="Unassembled WGS sequence"/>
</dbReference>
<keyword evidence="2" id="KW-1185">Reference proteome</keyword>
<accession>A0A8K0GQX5</accession>
<comment type="caution">
    <text evidence="1">The sequence shown here is derived from an EMBL/GenBank/DDBJ whole genome shotgun (WGS) entry which is preliminary data.</text>
</comment>
<organism evidence="1 2">
    <name type="scientific">Rhamnella rubrinervis</name>
    <dbReference type="NCBI Taxonomy" id="2594499"/>
    <lineage>
        <taxon>Eukaryota</taxon>
        <taxon>Viridiplantae</taxon>
        <taxon>Streptophyta</taxon>
        <taxon>Embryophyta</taxon>
        <taxon>Tracheophyta</taxon>
        <taxon>Spermatophyta</taxon>
        <taxon>Magnoliopsida</taxon>
        <taxon>eudicotyledons</taxon>
        <taxon>Gunneridae</taxon>
        <taxon>Pentapetalae</taxon>
        <taxon>rosids</taxon>
        <taxon>fabids</taxon>
        <taxon>Rosales</taxon>
        <taxon>Rhamnaceae</taxon>
        <taxon>rhamnoid group</taxon>
        <taxon>Rhamneae</taxon>
        <taxon>Rhamnella</taxon>
    </lineage>
</organism>
<evidence type="ECO:0000313" key="2">
    <source>
        <dbReference type="Proteomes" id="UP000796880"/>
    </source>
</evidence>
<dbReference type="AlphaFoldDB" id="A0A8K0GQX5"/>